<feature type="compositionally biased region" description="Basic and acidic residues" evidence="1">
    <location>
        <begin position="63"/>
        <end position="79"/>
    </location>
</feature>
<dbReference type="EMBL" id="KZ825886">
    <property type="protein sequence ID" value="PYH93716.1"/>
    <property type="molecule type" value="Genomic_DNA"/>
</dbReference>
<accession>A0A319D8I0</accession>
<organism evidence="2 3">
    <name type="scientific">Aspergillus ellipticus CBS 707.79</name>
    <dbReference type="NCBI Taxonomy" id="1448320"/>
    <lineage>
        <taxon>Eukaryota</taxon>
        <taxon>Fungi</taxon>
        <taxon>Dikarya</taxon>
        <taxon>Ascomycota</taxon>
        <taxon>Pezizomycotina</taxon>
        <taxon>Eurotiomycetes</taxon>
        <taxon>Eurotiomycetidae</taxon>
        <taxon>Eurotiales</taxon>
        <taxon>Aspergillaceae</taxon>
        <taxon>Aspergillus</taxon>
        <taxon>Aspergillus subgen. Circumdati</taxon>
    </lineage>
</organism>
<protein>
    <submittedName>
        <fullName evidence="2">Uncharacterized protein</fullName>
    </submittedName>
</protein>
<dbReference type="VEuPathDB" id="FungiDB:BO71DRAFT_399440"/>
<evidence type="ECO:0000313" key="2">
    <source>
        <dbReference type="EMBL" id="PYH93716.1"/>
    </source>
</evidence>
<feature type="region of interest" description="Disordered" evidence="1">
    <location>
        <begin position="1"/>
        <end position="79"/>
    </location>
</feature>
<name>A0A319D8I0_9EURO</name>
<dbReference type="Proteomes" id="UP000247810">
    <property type="component" value="Unassembled WGS sequence"/>
</dbReference>
<feature type="compositionally biased region" description="Polar residues" evidence="1">
    <location>
        <begin position="14"/>
        <end position="25"/>
    </location>
</feature>
<reference evidence="2 3" key="1">
    <citation type="submission" date="2018-02" db="EMBL/GenBank/DDBJ databases">
        <title>The genomes of Aspergillus section Nigri reveals drivers in fungal speciation.</title>
        <authorList>
            <consortium name="DOE Joint Genome Institute"/>
            <person name="Vesth T.C."/>
            <person name="Nybo J."/>
            <person name="Theobald S."/>
            <person name="Brandl J."/>
            <person name="Frisvad J.C."/>
            <person name="Nielsen K.F."/>
            <person name="Lyhne E.K."/>
            <person name="Kogle M.E."/>
            <person name="Kuo A."/>
            <person name="Riley R."/>
            <person name="Clum A."/>
            <person name="Nolan M."/>
            <person name="Lipzen A."/>
            <person name="Salamov A."/>
            <person name="Henrissat B."/>
            <person name="Wiebenga A."/>
            <person name="De vries R.P."/>
            <person name="Grigoriev I.V."/>
            <person name="Mortensen U.H."/>
            <person name="Andersen M.R."/>
            <person name="Baker S.E."/>
        </authorList>
    </citation>
    <scope>NUCLEOTIDE SEQUENCE [LARGE SCALE GENOMIC DNA]</scope>
    <source>
        <strain evidence="2 3">CBS 707.79</strain>
    </source>
</reference>
<evidence type="ECO:0000256" key="1">
    <source>
        <dbReference type="SAM" id="MobiDB-lite"/>
    </source>
</evidence>
<proteinExistence type="predicted"/>
<keyword evidence="3" id="KW-1185">Reference proteome</keyword>
<dbReference type="AlphaFoldDB" id="A0A319D8I0"/>
<sequence>MGHGTVCDLKRPCTDSNAGTRQSWSKADVIGRERNPPASQRPSVRPHRQAPPLLCQVGFSREAGGREVDSRQIIEKERK</sequence>
<evidence type="ECO:0000313" key="3">
    <source>
        <dbReference type="Proteomes" id="UP000247810"/>
    </source>
</evidence>
<gene>
    <name evidence="2" type="ORF">BO71DRAFT_399440</name>
</gene>